<sequence length="242" mass="27639">MADPTSEDLERLLELQATDHRVRKVQHILDDLPEQQQLVEANERVAELRRQHEDLRVELERANAEQRQLERETDVLIERRDAERVRLYDGSVTNARELKSVEAEVDATVRRIEEHEDSMLAVMERLDELEQRSTELLQGAEAERQRIAELEVTLDESAKDWLAELGELRAMRDRQAAELPGPLLERYEEAARRGGGTGIGRLDGNACTACRIEMSYADVGELYEGPALTSCPQCRRLLVVAD</sequence>
<dbReference type="EMBL" id="BMHA01000011">
    <property type="protein sequence ID" value="GGI08364.1"/>
    <property type="molecule type" value="Genomic_DNA"/>
</dbReference>
<dbReference type="AlphaFoldDB" id="A0A8J3AGG8"/>
<proteinExistence type="predicted"/>
<evidence type="ECO:0000259" key="2">
    <source>
        <dbReference type="Pfam" id="PF24481"/>
    </source>
</evidence>
<keyword evidence="1" id="KW-0175">Coiled coil</keyword>
<gene>
    <name evidence="3" type="ORF">GCM10011354_28720</name>
</gene>
<dbReference type="Gene3D" id="1.10.287.1490">
    <property type="match status" value="1"/>
</dbReference>
<organism evidence="3 4">
    <name type="scientific">Egicoccus halophilus</name>
    <dbReference type="NCBI Taxonomy" id="1670830"/>
    <lineage>
        <taxon>Bacteria</taxon>
        <taxon>Bacillati</taxon>
        <taxon>Actinomycetota</taxon>
        <taxon>Nitriliruptoria</taxon>
        <taxon>Egicoccales</taxon>
        <taxon>Egicoccaceae</taxon>
        <taxon>Egicoccus</taxon>
    </lineage>
</organism>
<evidence type="ECO:0000313" key="3">
    <source>
        <dbReference type="EMBL" id="GGI08364.1"/>
    </source>
</evidence>
<accession>A0A8J3AGG8</accession>
<comment type="caution">
    <text evidence="3">The sequence shown here is derived from an EMBL/GenBank/DDBJ whole genome shotgun (WGS) entry which is preliminary data.</text>
</comment>
<name>A0A8J3AGG8_9ACTN</name>
<keyword evidence="4" id="KW-1185">Reference proteome</keyword>
<dbReference type="RefSeq" id="WP_130650123.1">
    <property type="nucleotide sequence ID" value="NZ_BMHA01000011.1"/>
</dbReference>
<dbReference type="Pfam" id="PF24481">
    <property type="entry name" value="CT398_CC"/>
    <property type="match status" value="1"/>
</dbReference>
<dbReference type="Proteomes" id="UP000650511">
    <property type="component" value="Unassembled WGS sequence"/>
</dbReference>
<feature type="domain" description="CT398-like coiled coil hairpin" evidence="2">
    <location>
        <begin position="15"/>
        <end position="194"/>
    </location>
</feature>
<feature type="coiled-coil region" evidence="1">
    <location>
        <begin position="38"/>
        <end position="160"/>
    </location>
</feature>
<dbReference type="OrthoDB" id="9784388at2"/>
<protein>
    <recommendedName>
        <fullName evidence="2">CT398-like coiled coil hairpin domain-containing protein</fullName>
    </recommendedName>
</protein>
<evidence type="ECO:0000256" key="1">
    <source>
        <dbReference type="SAM" id="Coils"/>
    </source>
</evidence>
<reference evidence="3" key="1">
    <citation type="journal article" date="2014" name="Int. J. Syst. Evol. Microbiol.">
        <title>Complete genome sequence of Corynebacterium casei LMG S-19264T (=DSM 44701T), isolated from a smear-ripened cheese.</title>
        <authorList>
            <consortium name="US DOE Joint Genome Institute (JGI-PGF)"/>
            <person name="Walter F."/>
            <person name="Albersmeier A."/>
            <person name="Kalinowski J."/>
            <person name="Ruckert C."/>
        </authorList>
    </citation>
    <scope>NUCLEOTIDE SEQUENCE</scope>
    <source>
        <strain evidence="3">CGMCC 1.14988</strain>
    </source>
</reference>
<evidence type="ECO:0000313" key="4">
    <source>
        <dbReference type="Proteomes" id="UP000650511"/>
    </source>
</evidence>
<dbReference type="InterPro" id="IPR056003">
    <property type="entry name" value="CT398_CC_hairpin"/>
</dbReference>
<reference evidence="3" key="2">
    <citation type="submission" date="2020-09" db="EMBL/GenBank/DDBJ databases">
        <authorList>
            <person name="Sun Q."/>
            <person name="Zhou Y."/>
        </authorList>
    </citation>
    <scope>NUCLEOTIDE SEQUENCE</scope>
    <source>
        <strain evidence="3">CGMCC 1.14988</strain>
    </source>
</reference>